<dbReference type="AlphaFoldDB" id="Q70FI2"/>
<dbReference type="EMBL" id="AJ582996">
    <property type="protein sequence ID" value="CAE47087.1"/>
    <property type="molecule type" value="Genomic_DNA"/>
</dbReference>
<accession>Q70FI2</accession>
<organism evidence="1">
    <name type="scientific">uncultured cyanobacterium</name>
    <dbReference type="NCBI Taxonomy" id="1211"/>
    <lineage>
        <taxon>Bacteria</taxon>
        <taxon>Bacillati</taxon>
        <taxon>Cyanobacteriota</taxon>
        <taxon>environmental samples</taxon>
    </lineage>
</organism>
<evidence type="ECO:0000313" key="1">
    <source>
        <dbReference type="EMBL" id="CAE47087.1"/>
    </source>
</evidence>
<feature type="non-terminal residue" evidence="1">
    <location>
        <position position="31"/>
    </location>
</feature>
<protein>
    <submittedName>
        <fullName evidence="1">Glycosylglycerolphosphate synthase</fullName>
    </submittedName>
</protein>
<feature type="non-terminal residue" evidence="1">
    <location>
        <position position="1"/>
    </location>
</feature>
<reference evidence="1" key="1">
    <citation type="journal article" date="2004" name="Environ. Microbiol.">
        <title>Investigations on cyanobacterial diversity in a shallow estuary (Southern Baltic Sea) including genes relevant to salinity resistance and iron starvation acclimation.</title>
        <authorList>
            <person name="Geiss U."/>
            <person name="Selig U."/>
            <person name="Schumann R."/>
            <person name="Steinbruch R."/>
            <person name="Bastrop R."/>
            <person name="Hagemann M."/>
            <person name="Schoor A."/>
        </authorList>
    </citation>
    <scope>NUCLEOTIDE SEQUENCE</scope>
</reference>
<sequence length="31" mass="3306">LTDIEGGQPEIVVMHPKQSIIGRILTGGDCK</sequence>
<gene>
    <name evidence="1" type="primary">ggpS</name>
</gene>
<name>Q70FI2_9CYAN</name>
<proteinExistence type="predicted"/>